<dbReference type="Gene3D" id="3.90.70.30">
    <property type="entry name" value="Phytochelatin synthase, N-terminal domain"/>
    <property type="match status" value="1"/>
</dbReference>
<dbReference type="PANTHER" id="PTHR33447:SF2">
    <property type="entry name" value="GLUTATHIONE GAMMA-GLUTAMYLCYSTEINYLTRANSFERASE"/>
    <property type="match status" value="1"/>
</dbReference>
<dbReference type="InterPro" id="IPR040409">
    <property type="entry name" value="PCS-like"/>
</dbReference>
<evidence type="ECO:0000256" key="1">
    <source>
        <dbReference type="ARBA" id="ARBA00012468"/>
    </source>
</evidence>
<evidence type="ECO:0000313" key="6">
    <source>
        <dbReference type="EnsemblMetazoa" id="OVOC10366.2"/>
    </source>
</evidence>
<proteinExistence type="predicted"/>
<dbReference type="GO" id="GO:0046938">
    <property type="term" value="P:phytochelatin biosynthetic process"/>
    <property type="evidence" value="ECO:0007669"/>
    <property type="project" value="InterPro"/>
</dbReference>
<dbReference type="AlphaFoldDB" id="A0A2K6VEH2"/>
<dbReference type="EMBL" id="CMVM020000336">
    <property type="status" value="NOT_ANNOTATED_CDS"/>
    <property type="molecule type" value="Genomic_DNA"/>
</dbReference>
<dbReference type="EnsemblMetazoa" id="OVOC10366.1">
    <property type="protein sequence ID" value="OVOC10366.1"/>
    <property type="gene ID" value="WBGene00247175"/>
</dbReference>
<dbReference type="Proteomes" id="UP000024404">
    <property type="component" value="Unassembled WGS sequence"/>
</dbReference>
<dbReference type="InterPro" id="IPR007719">
    <property type="entry name" value="PCS_N"/>
</dbReference>
<dbReference type="EC" id="2.3.2.15" evidence="1"/>
<dbReference type="GO" id="GO:0098849">
    <property type="term" value="P:cellular detoxification of cadmium ion"/>
    <property type="evidence" value="ECO:0007669"/>
    <property type="project" value="TreeGrafter"/>
</dbReference>
<name>A0A2K6VEH2_ONCVO</name>
<accession>A0A2K6VEH2</accession>
<keyword evidence="2" id="KW-0104">Cadmium</keyword>
<sequence>MHHSLPAKNFYRRNLPSSCVNFASPEGKKLFIESLVKGHANIYFRLASHFLTQDEPSYCGLSTLVMVLNALEVDPGRVWKSPWRFYHESMLDCCVPLDDIKKTGITLSQFACLAECNKLYTELSYAESKSEFLNIFRENVKRYMAVDDTILVVCYNRKLLNQTGAGHFSPLAAYHEESDQVLIMDVARFKYPPHWVPLTILRDAMLSIDNAIGKPRGYLTLKLRSHTSLRLQNDISACKTLIYQNQQRDDKCNNNCSNLQSMQQTNTSENICRKIQSLNIASYFTSISLCAIFLAWPLQETSERVRMLKIRLENYLRKLDEKSLAKIMTIRQQIQEISNACKTDMKSIMEP</sequence>
<evidence type="ECO:0000256" key="4">
    <source>
        <dbReference type="ARBA" id="ARBA00022723"/>
    </source>
</evidence>
<reference evidence="6" key="2">
    <citation type="submission" date="2018-02" db="UniProtKB">
        <authorList>
            <consortium name="EnsemblMetazoa"/>
        </authorList>
    </citation>
    <scope>IDENTIFICATION</scope>
</reference>
<dbReference type="InterPro" id="IPR038765">
    <property type="entry name" value="Papain-like_cys_pep_sf"/>
</dbReference>
<dbReference type="Pfam" id="PF05023">
    <property type="entry name" value="Phytochelatin"/>
    <property type="match status" value="1"/>
</dbReference>
<keyword evidence="7" id="KW-1185">Reference proteome</keyword>
<dbReference type="GO" id="GO:0016756">
    <property type="term" value="F:glutathione gamma-glutamylcysteinyltransferase activity"/>
    <property type="evidence" value="ECO:0007669"/>
    <property type="project" value="UniProtKB-EC"/>
</dbReference>
<dbReference type="PROSITE" id="PS51443">
    <property type="entry name" value="PCS"/>
    <property type="match status" value="1"/>
</dbReference>
<dbReference type="EnsemblMetazoa" id="OVOC10366.2">
    <property type="protein sequence ID" value="OVOC10366.2"/>
    <property type="gene ID" value="WBGene00247175"/>
</dbReference>
<reference evidence="7" key="1">
    <citation type="submission" date="2013-10" db="EMBL/GenBank/DDBJ databases">
        <title>Genome sequencing of Onchocerca volvulus.</title>
        <authorList>
            <person name="Cotton J."/>
            <person name="Tsai J."/>
            <person name="Stanley E."/>
            <person name="Tracey A."/>
            <person name="Holroyd N."/>
            <person name="Lustigman S."/>
            <person name="Berriman M."/>
        </authorList>
    </citation>
    <scope>NUCLEOTIDE SEQUENCE</scope>
</reference>
<feature type="domain" description="Peptidase C83" evidence="5">
    <location>
        <begin position="5"/>
        <end position="226"/>
    </location>
</feature>
<evidence type="ECO:0000256" key="2">
    <source>
        <dbReference type="ARBA" id="ARBA00022539"/>
    </source>
</evidence>
<dbReference type="SUPFAM" id="SSF54001">
    <property type="entry name" value="Cysteine proteinases"/>
    <property type="match status" value="1"/>
</dbReference>
<dbReference type="FunFam" id="3.90.70.30:FF:000001">
    <property type="entry name" value="Glutathione gamma-glutamylcysteinyltransferase 1"/>
    <property type="match status" value="1"/>
</dbReference>
<evidence type="ECO:0000313" key="7">
    <source>
        <dbReference type="Proteomes" id="UP000024404"/>
    </source>
</evidence>
<dbReference type="PANTHER" id="PTHR33447">
    <property type="entry name" value="GLUTATHIONE GAMMA-GLUTAMYLCYSTEINYLTRANSFERASE"/>
    <property type="match status" value="1"/>
</dbReference>
<dbReference type="InterPro" id="IPR038156">
    <property type="entry name" value="PCS_N_sf"/>
</dbReference>
<dbReference type="STRING" id="6282.A0A2K6VEH2"/>
<keyword evidence="4" id="KW-0479">Metal-binding</keyword>
<dbReference type="GO" id="GO:0046872">
    <property type="term" value="F:metal ion binding"/>
    <property type="evidence" value="ECO:0007669"/>
    <property type="project" value="UniProtKB-KW"/>
</dbReference>
<evidence type="ECO:0000256" key="3">
    <source>
        <dbReference type="ARBA" id="ARBA00022679"/>
    </source>
</evidence>
<organism evidence="6 7">
    <name type="scientific">Onchocerca volvulus</name>
    <dbReference type="NCBI Taxonomy" id="6282"/>
    <lineage>
        <taxon>Eukaryota</taxon>
        <taxon>Metazoa</taxon>
        <taxon>Ecdysozoa</taxon>
        <taxon>Nematoda</taxon>
        <taxon>Chromadorea</taxon>
        <taxon>Rhabditida</taxon>
        <taxon>Spirurina</taxon>
        <taxon>Spiruromorpha</taxon>
        <taxon>Filarioidea</taxon>
        <taxon>Onchocercidae</taxon>
        <taxon>Onchocerca</taxon>
    </lineage>
</organism>
<evidence type="ECO:0000259" key="5">
    <source>
        <dbReference type="PROSITE" id="PS51443"/>
    </source>
</evidence>
<keyword evidence="3" id="KW-0808">Transferase</keyword>
<dbReference type="GO" id="GO:0010273">
    <property type="term" value="P:detoxification of copper ion"/>
    <property type="evidence" value="ECO:0007669"/>
    <property type="project" value="TreeGrafter"/>
</dbReference>
<protein>
    <recommendedName>
        <fullName evidence="1">glutathione gamma-glutamylcysteinyltransferase</fullName>
        <ecNumber evidence="1">2.3.2.15</ecNumber>
    </recommendedName>
</protein>